<organism evidence="2 3">
    <name type="scientific">Lymnaea stagnalis</name>
    <name type="common">Great pond snail</name>
    <name type="synonym">Helix stagnalis</name>
    <dbReference type="NCBI Taxonomy" id="6523"/>
    <lineage>
        <taxon>Eukaryota</taxon>
        <taxon>Metazoa</taxon>
        <taxon>Spiralia</taxon>
        <taxon>Lophotrochozoa</taxon>
        <taxon>Mollusca</taxon>
        <taxon>Gastropoda</taxon>
        <taxon>Heterobranchia</taxon>
        <taxon>Euthyneura</taxon>
        <taxon>Panpulmonata</taxon>
        <taxon>Hygrophila</taxon>
        <taxon>Lymnaeoidea</taxon>
        <taxon>Lymnaeidae</taxon>
        <taxon>Lymnaea</taxon>
    </lineage>
</organism>
<keyword evidence="1" id="KW-0472">Membrane</keyword>
<keyword evidence="1" id="KW-0812">Transmembrane</keyword>
<evidence type="ECO:0000256" key="1">
    <source>
        <dbReference type="SAM" id="Phobius"/>
    </source>
</evidence>
<keyword evidence="1" id="KW-1133">Transmembrane helix</keyword>
<dbReference type="Proteomes" id="UP001497497">
    <property type="component" value="Unassembled WGS sequence"/>
</dbReference>
<feature type="transmembrane region" description="Helical" evidence="1">
    <location>
        <begin position="146"/>
        <end position="168"/>
    </location>
</feature>
<protein>
    <submittedName>
        <fullName evidence="2">Uncharacterized protein</fullName>
    </submittedName>
</protein>
<dbReference type="SUPFAM" id="SSF81321">
    <property type="entry name" value="Family A G protein-coupled receptor-like"/>
    <property type="match status" value="1"/>
</dbReference>
<evidence type="ECO:0000313" key="3">
    <source>
        <dbReference type="Proteomes" id="UP001497497"/>
    </source>
</evidence>
<sequence length="260" mass="29075">MSDVRNETNVTDESNFWSTVDFNALYRSRTVMDSIFIALGTLFNTWLILAILTSSPLRSRMRNKILVSLSVLFLSESVVRGPIQVMVFHKLWNGVDVDCRVITSIYNIQLMQDFISNWTLVLMILFYLAQLVDFKPHLPFTSLGTTLATVGVIALPWAASLVTVPSIMKDYHNRLNTTGYLQRCVHPTNDAYVVFKSIDSAVPLIVAVAVTAVAVVLRRRRFAPRSSTPGMQVELMSKGPEVDEHTPYVATTVTSALCNI</sequence>
<comment type="caution">
    <text evidence="2">The sequence shown here is derived from an EMBL/GenBank/DDBJ whole genome shotgun (WGS) entry which is preliminary data.</text>
</comment>
<name>A0AAV2IIW2_LYMST</name>
<reference evidence="2 3" key="1">
    <citation type="submission" date="2024-04" db="EMBL/GenBank/DDBJ databases">
        <authorList>
            <consortium name="Genoscope - CEA"/>
            <person name="William W."/>
        </authorList>
    </citation>
    <scope>NUCLEOTIDE SEQUENCE [LARGE SCALE GENOMIC DNA]</scope>
</reference>
<dbReference type="EMBL" id="CAXITT010000734">
    <property type="protein sequence ID" value="CAL1545775.1"/>
    <property type="molecule type" value="Genomic_DNA"/>
</dbReference>
<evidence type="ECO:0000313" key="2">
    <source>
        <dbReference type="EMBL" id="CAL1545775.1"/>
    </source>
</evidence>
<gene>
    <name evidence="2" type="ORF">GSLYS_00019152001</name>
</gene>
<proteinExistence type="predicted"/>
<accession>A0AAV2IIW2</accession>
<dbReference type="Gene3D" id="1.20.1070.10">
    <property type="entry name" value="Rhodopsin 7-helix transmembrane proteins"/>
    <property type="match status" value="1"/>
</dbReference>
<feature type="transmembrane region" description="Helical" evidence="1">
    <location>
        <begin position="35"/>
        <end position="53"/>
    </location>
</feature>
<dbReference type="AlphaFoldDB" id="A0AAV2IIW2"/>
<keyword evidence="3" id="KW-1185">Reference proteome</keyword>
<feature type="non-terminal residue" evidence="2">
    <location>
        <position position="260"/>
    </location>
</feature>
<feature type="transmembrane region" description="Helical" evidence="1">
    <location>
        <begin position="115"/>
        <end position="134"/>
    </location>
</feature>
<feature type="transmembrane region" description="Helical" evidence="1">
    <location>
        <begin position="200"/>
        <end position="217"/>
    </location>
</feature>